<dbReference type="Proteomes" id="UP001254488">
    <property type="component" value="Unassembled WGS sequence"/>
</dbReference>
<gene>
    <name evidence="1" type="ORF">RM538_02790</name>
</gene>
<sequence>MKYLITILTFGVLLYSCDASKSSMQGDKDTNVASDTVRIANDSLEYEILIIEPGFNSFLISQPPKGYYSLTFLENRNRIFVTEYNLRVSNALQYGPSLYPQRINYEFNVDYGMEVNYKLYNYFLYFQQKYNQRFPGSRN</sequence>
<accession>A0ABU2Y9Q2</accession>
<dbReference type="Pfam" id="PF19643">
    <property type="entry name" value="DUF6146"/>
    <property type="match status" value="1"/>
</dbReference>
<reference evidence="1 2" key="1">
    <citation type="submission" date="2023-09" db="EMBL/GenBank/DDBJ databases">
        <authorList>
            <person name="Rey-Velasco X."/>
        </authorList>
    </citation>
    <scope>NUCLEOTIDE SEQUENCE [LARGE SCALE GENOMIC DNA]</scope>
    <source>
        <strain evidence="1 2">W242</strain>
    </source>
</reference>
<dbReference type="EMBL" id="JAVRHZ010000001">
    <property type="protein sequence ID" value="MDT0554913.1"/>
    <property type="molecule type" value="Genomic_DNA"/>
</dbReference>
<evidence type="ECO:0000313" key="2">
    <source>
        <dbReference type="Proteomes" id="UP001254488"/>
    </source>
</evidence>
<keyword evidence="2" id="KW-1185">Reference proteome</keyword>
<name>A0ABU2Y9Q2_9FLAO</name>
<dbReference type="InterPro" id="IPR046144">
    <property type="entry name" value="DUF6146"/>
</dbReference>
<proteinExistence type="predicted"/>
<evidence type="ECO:0000313" key="1">
    <source>
        <dbReference type="EMBL" id="MDT0554913.1"/>
    </source>
</evidence>
<comment type="caution">
    <text evidence="1">The sequence shown here is derived from an EMBL/GenBank/DDBJ whole genome shotgun (WGS) entry which is preliminary data.</text>
</comment>
<protein>
    <submittedName>
        <fullName evidence="1">DUF6146 family protein</fullName>
    </submittedName>
</protein>
<dbReference type="RefSeq" id="WP_311331870.1">
    <property type="nucleotide sequence ID" value="NZ_JAVRHZ010000001.1"/>
</dbReference>
<dbReference type="PROSITE" id="PS51257">
    <property type="entry name" value="PROKAR_LIPOPROTEIN"/>
    <property type="match status" value="1"/>
</dbReference>
<organism evidence="1 2">
    <name type="scientific">Patiriisocius hiemis</name>
    <dbReference type="NCBI Taxonomy" id="3075604"/>
    <lineage>
        <taxon>Bacteria</taxon>
        <taxon>Pseudomonadati</taxon>
        <taxon>Bacteroidota</taxon>
        <taxon>Flavobacteriia</taxon>
        <taxon>Flavobacteriales</taxon>
        <taxon>Flavobacteriaceae</taxon>
        <taxon>Patiriisocius</taxon>
    </lineage>
</organism>